<feature type="transmembrane region" description="Helical" evidence="1">
    <location>
        <begin position="51"/>
        <end position="71"/>
    </location>
</feature>
<evidence type="ECO:0000313" key="3">
    <source>
        <dbReference type="EMBL" id="CUQ53714.1"/>
    </source>
</evidence>
<feature type="transmembrane region" description="Helical" evidence="1">
    <location>
        <begin position="26"/>
        <end position="44"/>
    </location>
</feature>
<dbReference type="EMBL" id="CYXP01000016">
    <property type="protein sequence ID" value="CUN33267.1"/>
    <property type="molecule type" value="Genomic_DNA"/>
</dbReference>
<dbReference type="Proteomes" id="UP000095332">
    <property type="component" value="Unassembled WGS sequence"/>
</dbReference>
<sequence>MLNLFTFAVVLLPVFSSVTNTFSRMLTPYMYCQSLLLTLVIFSLSSDVRKFWCFALFIAMMAVQLYMKLFVDYGGEAYLPFGTIL</sequence>
<gene>
    <name evidence="2" type="ORF">ERS852429_04330</name>
    <name evidence="3" type="ORF">ERS852560_03922</name>
</gene>
<evidence type="ECO:0000313" key="4">
    <source>
        <dbReference type="Proteomes" id="UP000095332"/>
    </source>
</evidence>
<keyword evidence="1" id="KW-0472">Membrane</keyword>
<dbReference type="AlphaFoldDB" id="A0A174X2F0"/>
<name>A0A174X2F0_PARDI</name>
<keyword evidence="1" id="KW-1133">Transmembrane helix</keyword>
<protein>
    <submittedName>
        <fullName evidence="3">Uncharacterized protein</fullName>
    </submittedName>
</protein>
<evidence type="ECO:0000313" key="5">
    <source>
        <dbReference type="Proteomes" id="UP000095591"/>
    </source>
</evidence>
<evidence type="ECO:0000313" key="2">
    <source>
        <dbReference type="EMBL" id="CUN33267.1"/>
    </source>
</evidence>
<dbReference type="EMBL" id="CZBM01000021">
    <property type="protein sequence ID" value="CUQ53714.1"/>
    <property type="molecule type" value="Genomic_DNA"/>
</dbReference>
<evidence type="ECO:0000256" key="1">
    <source>
        <dbReference type="SAM" id="Phobius"/>
    </source>
</evidence>
<organism evidence="3 4">
    <name type="scientific">Parabacteroides distasonis</name>
    <dbReference type="NCBI Taxonomy" id="823"/>
    <lineage>
        <taxon>Bacteria</taxon>
        <taxon>Pseudomonadati</taxon>
        <taxon>Bacteroidota</taxon>
        <taxon>Bacteroidia</taxon>
        <taxon>Bacteroidales</taxon>
        <taxon>Tannerellaceae</taxon>
        <taxon>Parabacteroides</taxon>
    </lineage>
</organism>
<proteinExistence type="predicted"/>
<dbReference type="Proteomes" id="UP000095591">
    <property type="component" value="Unassembled WGS sequence"/>
</dbReference>
<keyword evidence="1" id="KW-0812">Transmembrane</keyword>
<reference evidence="4 5" key="1">
    <citation type="submission" date="2015-09" db="EMBL/GenBank/DDBJ databases">
        <authorList>
            <consortium name="Pathogen Informatics"/>
        </authorList>
    </citation>
    <scope>NUCLEOTIDE SEQUENCE [LARGE SCALE GENOMIC DNA]</scope>
    <source>
        <strain evidence="2 5">2789STDY5608872</strain>
        <strain evidence="3 4">2789STDY5834948</strain>
    </source>
</reference>
<accession>A0A174X2F0</accession>